<dbReference type="InterPro" id="IPR025714">
    <property type="entry name" value="Methyltranfer_dom"/>
</dbReference>
<dbReference type="Pfam" id="PF13847">
    <property type="entry name" value="Methyltransf_31"/>
    <property type="match status" value="1"/>
</dbReference>
<dbReference type="InterPro" id="IPR029063">
    <property type="entry name" value="SAM-dependent_MTases_sf"/>
</dbReference>
<proteinExistence type="predicted"/>
<accession>A0A5P8VS98</accession>
<name>A0A5P8VS98_9NOSO</name>
<dbReference type="CDD" id="cd02440">
    <property type="entry name" value="AdoMet_MTases"/>
    <property type="match status" value="1"/>
</dbReference>
<evidence type="ECO:0000256" key="3">
    <source>
        <dbReference type="SAM" id="Phobius"/>
    </source>
</evidence>
<keyword evidence="3" id="KW-0812">Transmembrane</keyword>
<gene>
    <name evidence="5" type="ORF">GXM_00725</name>
</gene>
<keyword evidence="6" id="KW-1185">Reference proteome</keyword>
<dbReference type="PANTHER" id="PTHR44942:SF4">
    <property type="entry name" value="METHYLTRANSFERASE TYPE 11 DOMAIN-CONTAINING PROTEIN"/>
    <property type="match status" value="1"/>
</dbReference>
<dbReference type="GO" id="GO:0008168">
    <property type="term" value="F:methyltransferase activity"/>
    <property type="evidence" value="ECO:0007669"/>
    <property type="project" value="UniProtKB-KW"/>
</dbReference>
<dbReference type="PANTHER" id="PTHR44942">
    <property type="entry name" value="METHYLTRANSF_11 DOMAIN-CONTAINING PROTEIN"/>
    <property type="match status" value="1"/>
</dbReference>
<dbReference type="AlphaFoldDB" id="A0A5P8VS98"/>
<reference evidence="5 6" key="1">
    <citation type="submission" date="2019-10" db="EMBL/GenBank/DDBJ databases">
        <title>Genomic and transcriptomic insights into the perfect genentic adaptation of a filamentous nitrogen-fixing cyanobacterium to rice fields.</title>
        <authorList>
            <person name="Chen Z."/>
        </authorList>
    </citation>
    <scope>NUCLEOTIDE SEQUENCE [LARGE SCALE GENOMIC DNA]</scope>
    <source>
        <strain evidence="5">CCNUC1</strain>
    </source>
</reference>
<dbReference type="SUPFAM" id="SSF53335">
    <property type="entry name" value="S-adenosyl-L-methionine-dependent methyltransferases"/>
    <property type="match status" value="1"/>
</dbReference>
<evidence type="ECO:0000259" key="4">
    <source>
        <dbReference type="Pfam" id="PF13847"/>
    </source>
</evidence>
<evidence type="ECO:0000256" key="1">
    <source>
        <dbReference type="ARBA" id="ARBA00022603"/>
    </source>
</evidence>
<evidence type="ECO:0000256" key="2">
    <source>
        <dbReference type="ARBA" id="ARBA00022679"/>
    </source>
</evidence>
<sequence length="260" mass="29800">MLEDQIETDISRIEREKKFHDHRFADDSQRSKKVGKFYRVAQSIKKEYEQLLIKNCEGLTIIEYGCGTGSYAFILAKSQSKKVIGIDISPVAIEVAKVQALNEEIGKNISFEVMNAEELTFNPSSIDLICGSGILHHLDLEKAIKSIADVLQPEGKAIFIEPLGHNILINLFRSLTPSIRSDDEHPLLERDLKLIKKYFKNIEIKYFYLTSLLAILIVDLPGFRVILRILEFLDQLLFKLPFLRNQAWQVLIQISEPVKE</sequence>
<dbReference type="RefSeq" id="WP_152588185.1">
    <property type="nucleotide sequence ID" value="NZ_CP045226.1"/>
</dbReference>
<feature type="domain" description="Methyltransferase" evidence="4">
    <location>
        <begin position="57"/>
        <end position="163"/>
    </location>
</feature>
<keyword evidence="1 5" id="KW-0489">Methyltransferase</keyword>
<keyword evidence="2 5" id="KW-0808">Transferase</keyword>
<keyword evidence="3" id="KW-1133">Transmembrane helix</keyword>
<evidence type="ECO:0000313" key="6">
    <source>
        <dbReference type="Proteomes" id="UP000326678"/>
    </source>
</evidence>
<dbReference type="Gene3D" id="3.40.50.150">
    <property type="entry name" value="Vaccinia Virus protein VP39"/>
    <property type="match status" value="1"/>
</dbReference>
<dbReference type="GO" id="GO:0032259">
    <property type="term" value="P:methylation"/>
    <property type="evidence" value="ECO:0007669"/>
    <property type="project" value="UniProtKB-KW"/>
</dbReference>
<dbReference type="KEGG" id="nsh:GXM_00725"/>
<dbReference type="EMBL" id="CP045226">
    <property type="protein sequence ID" value="QFS43252.1"/>
    <property type="molecule type" value="Genomic_DNA"/>
</dbReference>
<dbReference type="InterPro" id="IPR051052">
    <property type="entry name" value="Diverse_substrate_MTase"/>
</dbReference>
<protein>
    <submittedName>
        <fullName evidence="5">Class I SAM-dependent methyltransferase</fullName>
    </submittedName>
</protein>
<dbReference type="Proteomes" id="UP000326678">
    <property type="component" value="Chromosome Gxm1"/>
</dbReference>
<organism evidence="5 6">
    <name type="scientific">Nostoc sphaeroides CCNUC1</name>
    <dbReference type="NCBI Taxonomy" id="2653204"/>
    <lineage>
        <taxon>Bacteria</taxon>
        <taxon>Bacillati</taxon>
        <taxon>Cyanobacteriota</taxon>
        <taxon>Cyanophyceae</taxon>
        <taxon>Nostocales</taxon>
        <taxon>Nostocaceae</taxon>
        <taxon>Nostoc</taxon>
    </lineage>
</organism>
<feature type="transmembrane region" description="Helical" evidence="3">
    <location>
        <begin position="206"/>
        <end position="227"/>
    </location>
</feature>
<keyword evidence="3" id="KW-0472">Membrane</keyword>
<evidence type="ECO:0000313" key="5">
    <source>
        <dbReference type="EMBL" id="QFS43252.1"/>
    </source>
</evidence>